<sequence>MSENEYDELVRKMQQHEATIAQLLEMVAAVNRRLSEMEKKQEEPLHTYS</sequence>
<gene>
    <name evidence="2" type="ORF">SAMN04488072_10364</name>
</gene>
<keyword evidence="3" id="KW-1185">Reference proteome</keyword>
<keyword evidence="1" id="KW-0175">Coiled coil</keyword>
<accession>A0A1I0WIH3</accession>
<reference evidence="2 3" key="1">
    <citation type="submission" date="2016-10" db="EMBL/GenBank/DDBJ databases">
        <authorList>
            <person name="de Groot N.N."/>
        </authorList>
    </citation>
    <scope>NUCLEOTIDE SEQUENCE [LARGE SCALE GENOMIC DNA]</scope>
    <source>
        <strain evidence="2 3">CGMCC 1.3702</strain>
    </source>
</reference>
<name>A0A1I0WIH3_9BACI</name>
<dbReference type="Proteomes" id="UP000198642">
    <property type="component" value="Unassembled WGS sequence"/>
</dbReference>
<dbReference type="EMBL" id="FOJW01000003">
    <property type="protein sequence ID" value="SFA88421.1"/>
    <property type="molecule type" value="Genomic_DNA"/>
</dbReference>
<organism evidence="2 3">
    <name type="scientific">Lentibacillus halodurans</name>
    <dbReference type="NCBI Taxonomy" id="237679"/>
    <lineage>
        <taxon>Bacteria</taxon>
        <taxon>Bacillati</taxon>
        <taxon>Bacillota</taxon>
        <taxon>Bacilli</taxon>
        <taxon>Bacillales</taxon>
        <taxon>Bacillaceae</taxon>
        <taxon>Lentibacillus</taxon>
    </lineage>
</organism>
<dbReference type="Gene3D" id="1.20.5.340">
    <property type="match status" value="1"/>
</dbReference>
<dbReference type="RefSeq" id="WP_170848152.1">
    <property type="nucleotide sequence ID" value="NZ_FOJW01000003.1"/>
</dbReference>
<feature type="coiled-coil region" evidence="1">
    <location>
        <begin position="6"/>
        <end position="40"/>
    </location>
</feature>
<evidence type="ECO:0000256" key="1">
    <source>
        <dbReference type="SAM" id="Coils"/>
    </source>
</evidence>
<protein>
    <submittedName>
        <fullName evidence="2">Uncharacterized protein</fullName>
    </submittedName>
</protein>
<evidence type="ECO:0000313" key="3">
    <source>
        <dbReference type="Proteomes" id="UP000198642"/>
    </source>
</evidence>
<evidence type="ECO:0000313" key="2">
    <source>
        <dbReference type="EMBL" id="SFA88421.1"/>
    </source>
</evidence>
<dbReference type="AlphaFoldDB" id="A0A1I0WIH3"/>
<proteinExistence type="predicted"/>